<name>A0ABT1WWG8_ACTSU</name>
<keyword evidence="1" id="KW-0175">Coiled coil</keyword>
<evidence type="ECO:0000313" key="3">
    <source>
        <dbReference type="EMBL" id="MCQ9630769.1"/>
    </source>
</evidence>
<reference evidence="3 4" key="1">
    <citation type="submission" date="2021-12" db="EMBL/GenBank/DDBJ databases">
        <title>Identification and characterization of A. suis stains in western Canada.</title>
        <authorList>
            <person name="Kulathunga D.G.R.S."/>
            <person name="De Oliveira Costa M."/>
        </authorList>
    </citation>
    <scope>NUCLEOTIDE SEQUENCE [LARGE SCALE GENOMIC DNA]</scope>
    <source>
        <strain evidence="3 4">18_292</strain>
    </source>
</reference>
<proteinExistence type="predicted"/>
<dbReference type="GeneID" id="73491783"/>
<comment type="caution">
    <text evidence="3">The sequence shown here is derived from an EMBL/GenBank/DDBJ whole genome shotgun (WGS) entry which is preliminary data.</text>
</comment>
<organism evidence="3 4">
    <name type="scientific">Actinobacillus suis</name>
    <dbReference type="NCBI Taxonomy" id="716"/>
    <lineage>
        <taxon>Bacteria</taxon>
        <taxon>Pseudomonadati</taxon>
        <taxon>Pseudomonadota</taxon>
        <taxon>Gammaproteobacteria</taxon>
        <taxon>Pasteurellales</taxon>
        <taxon>Pasteurellaceae</taxon>
        <taxon>Actinobacillus</taxon>
    </lineage>
</organism>
<keyword evidence="2" id="KW-1133">Transmembrane helix</keyword>
<accession>A0ABT1WWG8</accession>
<keyword evidence="4" id="KW-1185">Reference proteome</keyword>
<dbReference type="EMBL" id="JAJUPA010000013">
    <property type="protein sequence ID" value="MCQ9630769.1"/>
    <property type="molecule type" value="Genomic_DNA"/>
</dbReference>
<keyword evidence="2" id="KW-0472">Membrane</keyword>
<gene>
    <name evidence="3" type="ORF">LZL92_10830</name>
</gene>
<evidence type="ECO:0000256" key="2">
    <source>
        <dbReference type="SAM" id="Phobius"/>
    </source>
</evidence>
<feature type="transmembrane region" description="Helical" evidence="2">
    <location>
        <begin position="224"/>
        <end position="247"/>
    </location>
</feature>
<sequence>MLNKETLNNLLRSIDVYIQNNPNEDIQLEKCNFCKDVISMFYENYEEWKLNCPFSMQNIGEYLNEKYITIRGIDDKFYLTCARFFREYLLSEQRKGHYIPILNDDWNKFKRKSPDLIDKNHNSWLEYLLNNQFDIDVLNHYLGDKSFQAFLNYENNLKNAEEKSENLKVNIADKASKLENFIKEKEKRVNELAELLKEQKTAFNFVGLSKGFEKLLSQKLWSKWTSFGIMSVFCVLLIALPIVIIGGRFFNWFAEYNIEWSKIGWEQMLPMLGLEFIFIYFFRVALTHYNSIQTQIMQLELRQSLCQFIQSYADYAKEIKEKDGVSLEKFENLIFSSILSTPDKVPSTFDGLEQLSNLIKEFKK</sequence>
<protein>
    <submittedName>
        <fullName evidence="3">Uncharacterized protein</fullName>
    </submittedName>
</protein>
<feature type="coiled-coil region" evidence="1">
    <location>
        <begin position="150"/>
        <end position="202"/>
    </location>
</feature>
<feature type="transmembrane region" description="Helical" evidence="2">
    <location>
        <begin position="267"/>
        <end position="286"/>
    </location>
</feature>
<dbReference type="RefSeq" id="WP_015674519.1">
    <property type="nucleotide sequence ID" value="NZ_CP090556.1"/>
</dbReference>
<evidence type="ECO:0000313" key="4">
    <source>
        <dbReference type="Proteomes" id="UP001206331"/>
    </source>
</evidence>
<keyword evidence="2" id="KW-0812">Transmembrane</keyword>
<evidence type="ECO:0000256" key="1">
    <source>
        <dbReference type="SAM" id="Coils"/>
    </source>
</evidence>
<dbReference type="Proteomes" id="UP001206331">
    <property type="component" value="Unassembled WGS sequence"/>
</dbReference>